<sequence length="108" mass="12568">MWRGDDDAHILAFANYTKSFCARTEHTLSNVKIMNGNLKVISMFFSKSTGLDVLCSYAEIHSSFFMIKLSLYAFLTNFALFSMCSYSNFFERFDSNISTNFFIYNVYF</sequence>
<proteinExistence type="predicted"/>
<dbReference type="Proteomes" id="UP000215335">
    <property type="component" value="Unassembled WGS sequence"/>
</dbReference>
<keyword evidence="1" id="KW-0472">Membrane</keyword>
<evidence type="ECO:0000256" key="1">
    <source>
        <dbReference type="SAM" id="Phobius"/>
    </source>
</evidence>
<keyword evidence="3" id="KW-1185">Reference proteome</keyword>
<evidence type="ECO:0000313" key="3">
    <source>
        <dbReference type="Proteomes" id="UP000215335"/>
    </source>
</evidence>
<keyword evidence="1" id="KW-1133">Transmembrane helix</keyword>
<reference evidence="2 3" key="1">
    <citation type="journal article" date="2017" name="Curr. Biol.">
        <title>The Evolution of Venom by Co-option of Single-Copy Genes.</title>
        <authorList>
            <person name="Martinson E.O."/>
            <person name="Mrinalini"/>
            <person name="Kelkar Y.D."/>
            <person name="Chang C.H."/>
            <person name="Werren J.H."/>
        </authorList>
    </citation>
    <scope>NUCLEOTIDE SEQUENCE [LARGE SCALE GENOMIC DNA]</scope>
    <source>
        <strain evidence="2 3">Alberta</strain>
        <tissue evidence="2">Whole body</tissue>
    </source>
</reference>
<accession>A0A232FJ01</accession>
<organism evidence="2 3">
    <name type="scientific">Trichomalopsis sarcophagae</name>
    <dbReference type="NCBI Taxonomy" id="543379"/>
    <lineage>
        <taxon>Eukaryota</taxon>
        <taxon>Metazoa</taxon>
        <taxon>Ecdysozoa</taxon>
        <taxon>Arthropoda</taxon>
        <taxon>Hexapoda</taxon>
        <taxon>Insecta</taxon>
        <taxon>Pterygota</taxon>
        <taxon>Neoptera</taxon>
        <taxon>Endopterygota</taxon>
        <taxon>Hymenoptera</taxon>
        <taxon>Apocrita</taxon>
        <taxon>Proctotrupomorpha</taxon>
        <taxon>Chalcidoidea</taxon>
        <taxon>Pteromalidae</taxon>
        <taxon>Pteromalinae</taxon>
        <taxon>Trichomalopsis</taxon>
    </lineage>
</organism>
<dbReference type="EMBL" id="NNAY01000135">
    <property type="protein sequence ID" value="OXU30652.1"/>
    <property type="molecule type" value="Genomic_DNA"/>
</dbReference>
<keyword evidence="1" id="KW-0812">Transmembrane</keyword>
<dbReference type="AlphaFoldDB" id="A0A232FJ01"/>
<name>A0A232FJ01_9HYME</name>
<feature type="transmembrane region" description="Helical" evidence="1">
    <location>
        <begin position="69"/>
        <end position="89"/>
    </location>
</feature>
<gene>
    <name evidence="2" type="ORF">TSAR_000532</name>
</gene>
<protein>
    <submittedName>
        <fullName evidence="2">Uncharacterized protein</fullName>
    </submittedName>
</protein>
<evidence type="ECO:0000313" key="2">
    <source>
        <dbReference type="EMBL" id="OXU30652.1"/>
    </source>
</evidence>
<comment type="caution">
    <text evidence="2">The sequence shown here is derived from an EMBL/GenBank/DDBJ whole genome shotgun (WGS) entry which is preliminary data.</text>
</comment>